<dbReference type="GO" id="GO:0032259">
    <property type="term" value="P:methylation"/>
    <property type="evidence" value="ECO:0007669"/>
    <property type="project" value="UniProtKB-KW"/>
</dbReference>
<reference evidence="3" key="1">
    <citation type="journal article" date="2019" name="Int. J. Syst. Evol. Microbiol.">
        <title>The Global Catalogue of Microorganisms (GCM) 10K type strain sequencing project: providing services to taxonomists for standard genome sequencing and annotation.</title>
        <authorList>
            <consortium name="The Broad Institute Genomics Platform"/>
            <consortium name="The Broad Institute Genome Sequencing Center for Infectious Disease"/>
            <person name="Wu L."/>
            <person name="Ma J."/>
        </authorList>
    </citation>
    <scope>NUCLEOTIDE SEQUENCE [LARGE SCALE GENOMIC DNA]</scope>
    <source>
        <strain evidence="3">JCM 11896</strain>
    </source>
</reference>
<dbReference type="EMBL" id="BAAAJK010000055">
    <property type="protein sequence ID" value="GAA1402718.1"/>
    <property type="molecule type" value="Genomic_DNA"/>
</dbReference>
<evidence type="ECO:0000259" key="1">
    <source>
        <dbReference type="Pfam" id="PF13649"/>
    </source>
</evidence>
<keyword evidence="2" id="KW-0808">Transferase</keyword>
<organism evidence="2 3">
    <name type="scientific">Pseudonocardia kongjuensis</name>
    <dbReference type="NCBI Taxonomy" id="102227"/>
    <lineage>
        <taxon>Bacteria</taxon>
        <taxon>Bacillati</taxon>
        <taxon>Actinomycetota</taxon>
        <taxon>Actinomycetes</taxon>
        <taxon>Pseudonocardiales</taxon>
        <taxon>Pseudonocardiaceae</taxon>
        <taxon>Pseudonocardia</taxon>
    </lineage>
</organism>
<proteinExistence type="predicted"/>
<gene>
    <name evidence="2" type="ORF">GCM10009613_63100</name>
</gene>
<sequence>MAASDREDWDRRHRAVGAGAGAGAALPPDALRGRLELVPETGRALDLACGRGAVAVWLAGRGLDVVAVDVSPAGLAAGAELATALAPPGRIRWVEADLDDGFPTDDGVYDVVVCQRFRVPALYPALAAAVAPGGLLAITVLSEVGDSGGRFRAAPGELLAAFGGFEVLAHHEADGEAHLLARRP</sequence>
<evidence type="ECO:0000313" key="3">
    <source>
        <dbReference type="Proteomes" id="UP001501414"/>
    </source>
</evidence>
<dbReference type="Gene3D" id="3.40.50.150">
    <property type="entry name" value="Vaccinia Virus protein VP39"/>
    <property type="match status" value="1"/>
</dbReference>
<keyword evidence="3" id="KW-1185">Reference proteome</keyword>
<dbReference type="InterPro" id="IPR029063">
    <property type="entry name" value="SAM-dependent_MTases_sf"/>
</dbReference>
<accession>A0ABP4J1I4</accession>
<dbReference type="Pfam" id="PF13649">
    <property type="entry name" value="Methyltransf_25"/>
    <property type="match status" value="1"/>
</dbReference>
<dbReference type="CDD" id="cd02440">
    <property type="entry name" value="AdoMet_MTases"/>
    <property type="match status" value="1"/>
</dbReference>
<dbReference type="InterPro" id="IPR041698">
    <property type="entry name" value="Methyltransf_25"/>
</dbReference>
<keyword evidence="2" id="KW-0489">Methyltransferase</keyword>
<feature type="domain" description="Methyltransferase" evidence="1">
    <location>
        <begin position="45"/>
        <end position="134"/>
    </location>
</feature>
<dbReference type="GO" id="GO:0008168">
    <property type="term" value="F:methyltransferase activity"/>
    <property type="evidence" value="ECO:0007669"/>
    <property type="project" value="UniProtKB-KW"/>
</dbReference>
<comment type="caution">
    <text evidence="2">The sequence shown here is derived from an EMBL/GenBank/DDBJ whole genome shotgun (WGS) entry which is preliminary data.</text>
</comment>
<dbReference type="RefSeq" id="WP_344029956.1">
    <property type="nucleotide sequence ID" value="NZ_BAAAJK010000055.1"/>
</dbReference>
<name>A0ABP4J1I4_9PSEU</name>
<evidence type="ECO:0000313" key="2">
    <source>
        <dbReference type="EMBL" id="GAA1402718.1"/>
    </source>
</evidence>
<dbReference type="Proteomes" id="UP001501414">
    <property type="component" value="Unassembled WGS sequence"/>
</dbReference>
<protein>
    <submittedName>
        <fullName evidence="2">Class I SAM-dependent methyltransferase</fullName>
    </submittedName>
</protein>
<dbReference type="SUPFAM" id="SSF53335">
    <property type="entry name" value="S-adenosyl-L-methionine-dependent methyltransferases"/>
    <property type="match status" value="1"/>
</dbReference>